<proteinExistence type="predicted"/>
<organism evidence="1 2">
    <name type="scientific">Penicillium concentricum</name>
    <dbReference type="NCBI Taxonomy" id="293559"/>
    <lineage>
        <taxon>Eukaryota</taxon>
        <taxon>Fungi</taxon>
        <taxon>Dikarya</taxon>
        <taxon>Ascomycota</taxon>
        <taxon>Pezizomycotina</taxon>
        <taxon>Eurotiomycetes</taxon>
        <taxon>Eurotiomycetidae</taxon>
        <taxon>Eurotiales</taxon>
        <taxon>Aspergillaceae</taxon>
        <taxon>Penicillium</taxon>
    </lineage>
</organism>
<evidence type="ECO:0000313" key="2">
    <source>
        <dbReference type="Proteomes" id="UP001147752"/>
    </source>
</evidence>
<dbReference type="EMBL" id="JAPZBT010000003">
    <property type="protein sequence ID" value="KAJ5365484.1"/>
    <property type="molecule type" value="Genomic_DNA"/>
</dbReference>
<sequence>MFSEMCLNTDRQPCYYRYEASPFQDPISQEVNAGRKMISQEAIAGAAKFGKGSGWQGSFKDHSKASA</sequence>
<reference evidence="1" key="2">
    <citation type="journal article" date="2023" name="IMA Fungus">
        <title>Comparative genomic study of the Penicillium genus elucidates a diverse pangenome and 15 lateral gene transfer events.</title>
        <authorList>
            <person name="Petersen C."/>
            <person name="Sorensen T."/>
            <person name="Nielsen M.R."/>
            <person name="Sondergaard T.E."/>
            <person name="Sorensen J.L."/>
            <person name="Fitzpatrick D.A."/>
            <person name="Frisvad J.C."/>
            <person name="Nielsen K.L."/>
        </authorList>
    </citation>
    <scope>NUCLEOTIDE SEQUENCE</scope>
    <source>
        <strain evidence="1">IBT 3081</strain>
    </source>
</reference>
<evidence type="ECO:0000313" key="1">
    <source>
        <dbReference type="EMBL" id="KAJ5365484.1"/>
    </source>
</evidence>
<reference evidence="1" key="1">
    <citation type="submission" date="2022-12" db="EMBL/GenBank/DDBJ databases">
        <authorList>
            <person name="Petersen C."/>
        </authorList>
    </citation>
    <scope>NUCLEOTIDE SEQUENCE</scope>
    <source>
        <strain evidence="1">IBT 3081</strain>
    </source>
</reference>
<dbReference type="Gene3D" id="1.10.287.2460">
    <property type="match status" value="1"/>
</dbReference>
<keyword evidence="2" id="KW-1185">Reference proteome</keyword>
<dbReference type="Proteomes" id="UP001147752">
    <property type="component" value="Unassembled WGS sequence"/>
</dbReference>
<dbReference type="RefSeq" id="XP_056576951.1">
    <property type="nucleotide sequence ID" value="XM_056726100.1"/>
</dbReference>
<name>A0A9W9V2N9_9EURO</name>
<comment type="caution">
    <text evidence="1">The sequence shown here is derived from an EMBL/GenBank/DDBJ whole genome shotgun (WGS) entry which is preliminary data.</text>
</comment>
<accession>A0A9W9V2N9</accession>
<protein>
    <submittedName>
        <fullName evidence="1">Uncharacterized protein</fullName>
    </submittedName>
</protein>
<gene>
    <name evidence="1" type="ORF">N7517_008370</name>
</gene>
<dbReference type="AlphaFoldDB" id="A0A9W9V2N9"/>
<dbReference type="GeneID" id="81465283"/>
<dbReference type="OrthoDB" id="2018133at2759"/>